<dbReference type="PROSITE" id="PS50297">
    <property type="entry name" value="ANK_REP_REGION"/>
    <property type="match status" value="3"/>
</dbReference>
<feature type="repeat" description="ANK" evidence="3">
    <location>
        <begin position="357"/>
        <end position="389"/>
    </location>
</feature>
<evidence type="ECO:0000313" key="6">
    <source>
        <dbReference type="EMBL" id="KAF3858961.1"/>
    </source>
</evidence>
<dbReference type="OrthoDB" id="8964754at2759"/>
<dbReference type="SUPFAM" id="SSF48403">
    <property type="entry name" value="Ankyrin repeat"/>
    <property type="match status" value="1"/>
</dbReference>
<dbReference type="Pfam" id="PF00023">
    <property type="entry name" value="Ank"/>
    <property type="match status" value="1"/>
</dbReference>
<evidence type="ECO:0000256" key="3">
    <source>
        <dbReference type="PROSITE-ProRule" id="PRU00023"/>
    </source>
</evidence>
<evidence type="ECO:0000256" key="1">
    <source>
        <dbReference type="ARBA" id="ARBA00022737"/>
    </source>
</evidence>
<keyword evidence="1" id="KW-0677">Repeat</keyword>
<dbReference type="InterPro" id="IPR002110">
    <property type="entry name" value="Ankyrin_rpt"/>
</dbReference>
<dbReference type="PRINTS" id="PR01415">
    <property type="entry name" value="ANKYRIN"/>
</dbReference>
<dbReference type="Pfam" id="PF12796">
    <property type="entry name" value="Ank_2"/>
    <property type="match status" value="1"/>
</dbReference>
<evidence type="ECO:0000256" key="4">
    <source>
        <dbReference type="SAM" id="Coils"/>
    </source>
</evidence>
<evidence type="ECO:0000256" key="2">
    <source>
        <dbReference type="ARBA" id="ARBA00023043"/>
    </source>
</evidence>
<gene>
    <name evidence="6" type="ORF">F7725_021360</name>
</gene>
<accession>A0A7J5ZCU1</accession>
<dbReference type="InterPro" id="IPR036770">
    <property type="entry name" value="Ankyrin_rpt-contain_sf"/>
</dbReference>
<protein>
    <submittedName>
        <fullName evidence="6">Uncharacterized protein</fullName>
    </submittedName>
</protein>
<dbReference type="SMART" id="SM00248">
    <property type="entry name" value="ANK"/>
    <property type="match status" value="3"/>
</dbReference>
<keyword evidence="7" id="KW-1185">Reference proteome</keyword>
<organism evidence="6 7">
    <name type="scientific">Dissostichus mawsoni</name>
    <name type="common">Antarctic cod</name>
    <dbReference type="NCBI Taxonomy" id="36200"/>
    <lineage>
        <taxon>Eukaryota</taxon>
        <taxon>Metazoa</taxon>
        <taxon>Chordata</taxon>
        <taxon>Craniata</taxon>
        <taxon>Vertebrata</taxon>
        <taxon>Euteleostomi</taxon>
        <taxon>Actinopterygii</taxon>
        <taxon>Neopterygii</taxon>
        <taxon>Teleostei</taxon>
        <taxon>Neoteleostei</taxon>
        <taxon>Acanthomorphata</taxon>
        <taxon>Eupercaria</taxon>
        <taxon>Perciformes</taxon>
        <taxon>Notothenioidei</taxon>
        <taxon>Nototheniidae</taxon>
        <taxon>Dissostichus</taxon>
    </lineage>
</organism>
<dbReference type="PANTHER" id="PTHR24174">
    <property type="entry name" value="ANKYRIN REPEAT AND STERILE ALPHA MOTIF DOMAIN-CONTAINING PROTEIN 1"/>
    <property type="match status" value="1"/>
</dbReference>
<dbReference type="Proteomes" id="UP000518266">
    <property type="component" value="Unassembled WGS sequence"/>
</dbReference>
<keyword evidence="4" id="KW-0175">Coiled coil</keyword>
<sequence length="482" mass="52061">MRPLHYAAWQGKADSVLLLLRAGASVNSPSHDGQMPLHLSAQYGHYEVRANTQITDLKKDIRRLSDELKEKDSLVSSLMEVASVQSKQLVSFSATIHDTVLWDPSTCPRPSDSSTPGHQQSWSEVVRRSLLNGETSPPRLRLQNRFTTLSDDPVHPADAPAALTRPDDPVHPADAPAALTSPDLHPADTATPAPAADSICAASQATVKSTRRPSSRLATSSRRKLLKEAVLRHSGSFPGPEPARKSSPSPAVTVSPQHSPARSPHPQSPAPPRPLFAPTTLIIGDSITRNIRFFNAATRCLPGATVPVILEKLPGLLHSLPSSVNRLIVHVAQLLLSSNMVSALLEGGEGLESLDSPHTTPLHLAARNGHKDIIRLLLRAGIDINRATKAGTSLHEAALYGKTEVVRLLLDAGINVNMRNTYNQTALDIVNQFTTSSAGREIKQLLRDGRWKGHIHDTQQGADRMGFFPPSVVEVLSRRAGI</sequence>
<proteinExistence type="predicted"/>
<feature type="region of interest" description="Disordered" evidence="5">
    <location>
        <begin position="144"/>
        <end position="273"/>
    </location>
</feature>
<feature type="repeat" description="ANK" evidence="3">
    <location>
        <begin position="1"/>
        <end position="31"/>
    </location>
</feature>
<name>A0A7J5ZCU1_DISMA</name>
<dbReference type="Gene3D" id="3.40.50.12690">
    <property type="match status" value="1"/>
</dbReference>
<dbReference type="EMBL" id="JAAKFY010000003">
    <property type="protein sequence ID" value="KAF3858961.1"/>
    <property type="molecule type" value="Genomic_DNA"/>
</dbReference>
<dbReference type="AlphaFoldDB" id="A0A7J5ZCU1"/>
<evidence type="ECO:0000313" key="7">
    <source>
        <dbReference type="Proteomes" id="UP000518266"/>
    </source>
</evidence>
<keyword evidence="2 3" id="KW-0040">ANK repeat</keyword>
<reference evidence="6 7" key="1">
    <citation type="submission" date="2020-03" db="EMBL/GenBank/DDBJ databases">
        <title>Dissostichus mawsoni Genome sequencing and assembly.</title>
        <authorList>
            <person name="Park H."/>
        </authorList>
    </citation>
    <scope>NUCLEOTIDE SEQUENCE [LARGE SCALE GENOMIC DNA]</scope>
    <source>
        <strain evidence="6">DM0001</strain>
        <tissue evidence="6">Muscle</tissue>
    </source>
</reference>
<dbReference type="Gene3D" id="1.25.40.20">
    <property type="entry name" value="Ankyrin repeat-containing domain"/>
    <property type="match status" value="2"/>
</dbReference>
<feature type="compositionally biased region" description="Low complexity" evidence="5">
    <location>
        <begin position="187"/>
        <end position="197"/>
    </location>
</feature>
<feature type="coiled-coil region" evidence="4">
    <location>
        <begin position="47"/>
        <end position="74"/>
    </location>
</feature>
<dbReference type="PANTHER" id="PTHR24174:SF18">
    <property type="entry name" value="CASKIN-2"/>
    <property type="match status" value="1"/>
</dbReference>
<evidence type="ECO:0000256" key="5">
    <source>
        <dbReference type="SAM" id="MobiDB-lite"/>
    </source>
</evidence>
<dbReference type="InterPro" id="IPR033635">
    <property type="entry name" value="ANKS1/Caskin"/>
</dbReference>
<feature type="compositionally biased region" description="Low complexity" evidence="5">
    <location>
        <begin position="255"/>
        <end position="265"/>
    </location>
</feature>
<feature type="repeat" description="ANK" evidence="3">
    <location>
        <begin position="389"/>
        <end position="421"/>
    </location>
</feature>
<comment type="caution">
    <text evidence="6">The sequence shown here is derived from an EMBL/GenBank/DDBJ whole genome shotgun (WGS) entry which is preliminary data.</text>
</comment>
<dbReference type="PROSITE" id="PS50088">
    <property type="entry name" value="ANK_REPEAT"/>
    <property type="match status" value="3"/>
</dbReference>